<feature type="region of interest" description="Disordered" evidence="1">
    <location>
        <begin position="55"/>
        <end position="77"/>
    </location>
</feature>
<sequence length="93" mass="10567">MPKMCRKPHHQKLQENFANSSQVRTLQSYPINAKLVKPPTVNITEERRKLQQAKMAPQSQIPTQHITAPQNSTTNPSLVDTMSQFLNQMGTIL</sequence>
<reference evidence="2" key="1">
    <citation type="submission" date="2020-08" db="EMBL/GenBank/DDBJ databases">
        <title>Multicomponent nature underlies the extraordinary mechanical properties of spider dragline silk.</title>
        <authorList>
            <person name="Kono N."/>
            <person name="Nakamura H."/>
            <person name="Mori M."/>
            <person name="Yoshida Y."/>
            <person name="Ohtoshi R."/>
            <person name="Malay A.D."/>
            <person name="Moran D.A.P."/>
            <person name="Tomita M."/>
            <person name="Numata K."/>
            <person name="Arakawa K."/>
        </authorList>
    </citation>
    <scope>NUCLEOTIDE SEQUENCE</scope>
</reference>
<dbReference type="Proteomes" id="UP000887013">
    <property type="component" value="Unassembled WGS sequence"/>
</dbReference>
<accession>A0A8X6NX27</accession>
<feature type="region of interest" description="Disordered" evidence="1">
    <location>
        <begin position="1"/>
        <end position="21"/>
    </location>
</feature>
<protein>
    <submittedName>
        <fullName evidence="2">Uncharacterized protein</fullName>
    </submittedName>
</protein>
<evidence type="ECO:0000256" key="1">
    <source>
        <dbReference type="SAM" id="MobiDB-lite"/>
    </source>
</evidence>
<evidence type="ECO:0000313" key="3">
    <source>
        <dbReference type="Proteomes" id="UP000887013"/>
    </source>
</evidence>
<gene>
    <name evidence="2" type="ORF">NPIL_535561</name>
</gene>
<organism evidence="2 3">
    <name type="scientific">Nephila pilipes</name>
    <name type="common">Giant wood spider</name>
    <name type="synonym">Nephila maculata</name>
    <dbReference type="NCBI Taxonomy" id="299642"/>
    <lineage>
        <taxon>Eukaryota</taxon>
        <taxon>Metazoa</taxon>
        <taxon>Ecdysozoa</taxon>
        <taxon>Arthropoda</taxon>
        <taxon>Chelicerata</taxon>
        <taxon>Arachnida</taxon>
        <taxon>Araneae</taxon>
        <taxon>Araneomorphae</taxon>
        <taxon>Entelegynae</taxon>
        <taxon>Araneoidea</taxon>
        <taxon>Nephilidae</taxon>
        <taxon>Nephila</taxon>
    </lineage>
</organism>
<proteinExistence type="predicted"/>
<feature type="compositionally biased region" description="Polar residues" evidence="1">
    <location>
        <begin position="57"/>
        <end position="77"/>
    </location>
</feature>
<keyword evidence="3" id="KW-1185">Reference proteome</keyword>
<name>A0A8X6NX27_NEPPI</name>
<dbReference type="EMBL" id="BMAW01013701">
    <property type="protein sequence ID" value="GFT35408.1"/>
    <property type="molecule type" value="Genomic_DNA"/>
</dbReference>
<comment type="caution">
    <text evidence="2">The sequence shown here is derived from an EMBL/GenBank/DDBJ whole genome shotgun (WGS) entry which is preliminary data.</text>
</comment>
<feature type="compositionally biased region" description="Basic residues" evidence="1">
    <location>
        <begin position="1"/>
        <end position="11"/>
    </location>
</feature>
<evidence type="ECO:0000313" key="2">
    <source>
        <dbReference type="EMBL" id="GFT35408.1"/>
    </source>
</evidence>
<dbReference type="AlphaFoldDB" id="A0A8X6NX27"/>